<feature type="transmembrane region" description="Helical" evidence="2">
    <location>
        <begin position="83"/>
        <end position="103"/>
    </location>
</feature>
<keyword evidence="2" id="KW-0812">Transmembrane</keyword>
<evidence type="ECO:0000256" key="2">
    <source>
        <dbReference type="SAM" id="Phobius"/>
    </source>
</evidence>
<keyword evidence="4" id="KW-1185">Reference proteome</keyword>
<feature type="compositionally biased region" description="Basic and acidic residues" evidence="1">
    <location>
        <begin position="333"/>
        <end position="349"/>
    </location>
</feature>
<sequence length="359" mass="41616">MDFPVIRTLQECADFSKTVSPYLPQLYALPSQIFQRINDLDALKELYISTNPLITSLSFSLFLAPVVLIAAEVNKNYSQVDRLWSILPVVYNCHYTIWAHLVGVPTQRLDHVMAVSILWGARLTFNYWRKGGYSIGSEDYRWEYLKKYLGPVWMFVFDVGFISLGQILLLFAITTPTYILLLAARLTGNGMSTFDNLFSRLIFSFIILEFFADQQQWNYHKAKAQYQSTAKPPQNYTREQMDRGFNTSGLWAWSRHPNFAAEQAIWVCLYQWCCCETSTYINWAFAGAMGYLLLFQASTWFTEWISESKYPDYKIYQERVGKFLPKLNTKSMDEPKVDAKAEDDKEAGRVKGNGKTKKR</sequence>
<keyword evidence="2" id="KW-1133">Transmembrane helix</keyword>
<name>A0A6A6DDK2_9PEZI</name>
<feature type="transmembrane region" description="Helical" evidence="2">
    <location>
        <begin position="53"/>
        <end position="71"/>
    </location>
</feature>
<evidence type="ECO:0000313" key="4">
    <source>
        <dbReference type="Proteomes" id="UP000800200"/>
    </source>
</evidence>
<evidence type="ECO:0000256" key="1">
    <source>
        <dbReference type="SAM" id="MobiDB-lite"/>
    </source>
</evidence>
<dbReference type="Gene3D" id="1.20.120.1630">
    <property type="match status" value="1"/>
</dbReference>
<organism evidence="3 4">
    <name type="scientific">Zopfia rhizophila CBS 207.26</name>
    <dbReference type="NCBI Taxonomy" id="1314779"/>
    <lineage>
        <taxon>Eukaryota</taxon>
        <taxon>Fungi</taxon>
        <taxon>Dikarya</taxon>
        <taxon>Ascomycota</taxon>
        <taxon>Pezizomycotina</taxon>
        <taxon>Dothideomycetes</taxon>
        <taxon>Dothideomycetes incertae sedis</taxon>
        <taxon>Zopfiaceae</taxon>
        <taxon>Zopfia</taxon>
    </lineage>
</organism>
<dbReference type="EMBL" id="ML994709">
    <property type="protein sequence ID" value="KAF2176452.1"/>
    <property type="molecule type" value="Genomic_DNA"/>
</dbReference>
<dbReference type="GO" id="GO:0016020">
    <property type="term" value="C:membrane"/>
    <property type="evidence" value="ECO:0007669"/>
    <property type="project" value="TreeGrafter"/>
</dbReference>
<proteinExistence type="predicted"/>
<dbReference type="PANTHER" id="PTHR32251">
    <property type="entry name" value="3-OXO-5-ALPHA-STEROID 4-DEHYDROGENASE"/>
    <property type="match status" value="1"/>
</dbReference>
<dbReference type="InterPro" id="IPR010721">
    <property type="entry name" value="UstE-like"/>
</dbReference>
<accession>A0A6A6DDK2</accession>
<dbReference type="Pfam" id="PF06966">
    <property type="entry name" value="DUF1295"/>
    <property type="match status" value="1"/>
</dbReference>
<reference evidence="3" key="1">
    <citation type="journal article" date="2020" name="Stud. Mycol.">
        <title>101 Dothideomycetes genomes: a test case for predicting lifestyles and emergence of pathogens.</title>
        <authorList>
            <person name="Haridas S."/>
            <person name="Albert R."/>
            <person name="Binder M."/>
            <person name="Bloem J."/>
            <person name="Labutti K."/>
            <person name="Salamov A."/>
            <person name="Andreopoulos B."/>
            <person name="Baker S."/>
            <person name="Barry K."/>
            <person name="Bills G."/>
            <person name="Bluhm B."/>
            <person name="Cannon C."/>
            <person name="Castanera R."/>
            <person name="Culley D."/>
            <person name="Daum C."/>
            <person name="Ezra D."/>
            <person name="Gonzalez J."/>
            <person name="Henrissat B."/>
            <person name="Kuo A."/>
            <person name="Liang C."/>
            <person name="Lipzen A."/>
            <person name="Lutzoni F."/>
            <person name="Magnuson J."/>
            <person name="Mondo S."/>
            <person name="Nolan M."/>
            <person name="Ohm R."/>
            <person name="Pangilinan J."/>
            <person name="Park H.-J."/>
            <person name="Ramirez L."/>
            <person name="Alfaro M."/>
            <person name="Sun H."/>
            <person name="Tritt A."/>
            <person name="Yoshinaga Y."/>
            <person name="Zwiers L.-H."/>
            <person name="Turgeon B."/>
            <person name="Goodwin S."/>
            <person name="Spatafora J."/>
            <person name="Crous P."/>
            <person name="Grigoriev I."/>
        </authorList>
    </citation>
    <scope>NUCLEOTIDE SEQUENCE</scope>
    <source>
        <strain evidence="3">CBS 207.26</strain>
    </source>
</reference>
<dbReference type="OrthoDB" id="201504at2759"/>
<dbReference type="AlphaFoldDB" id="A0A6A6DDK2"/>
<dbReference type="Proteomes" id="UP000800200">
    <property type="component" value="Unassembled WGS sequence"/>
</dbReference>
<feature type="region of interest" description="Disordered" evidence="1">
    <location>
        <begin position="333"/>
        <end position="359"/>
    </location>
</feature>
<feature type="transmembrane region" description="Helical" evidence="2">
    <location>
        <begin position="148"/>
        <end position="173"/>
    </location>
</feature>
<keyword evidence="2" id="KW-0472">Membrane</keyword>
<gene>
    <name evidence="3" type="ORF">K469DRAFT_682480</name>
</gene>
<evidence type="ECO:0000313" key="3">
    <source>
        <dbReference type="EMBL" id="KAF2176452.1"/>
    </source>
</evidence>
<dbReference type="PANTHER" id="PTHR32251:SF23">
    <property type="entry name" value="3-OXO-5-ALPHA-STEROID 4-DEHYDROGENASE (DUF1295)"/>
    <property type="match status" value="1"/>
</dbReference>
<protein>
    <submittedName>
        <fullName evidence="3">DUF1295-domain-containing protein</fullName>
    </submittedName>
</protein>